<dbReference type="SFLD" id="SFLDG01082">
    <property type="entry name" value="B12-binding_domain_containing"/>
    <property type="match status" value="1"/>
</dbReference>
<dbReference type="PROSITE" id="PS51332">
    <property type="entry name" value="B12_BINDING"/>
    <property type="match status" value="1"/>
</dbReference>
<evidence type="ECO:0000259" key="9">
    <source>
        <dbReference type="PROSITE" id="PS51918"/>
    </source>
</evidence>
<dbReference type="PANTHER" id="PTHR43409:SF7">
    <property type="entry name" value="BLL1977 PROTEIN"/>
    <property type="match status" value="1"/>
</dbReference>
<accession>A0A062V043</accession>
<dbReference type="OrthoDB" id="2305at2157"/>
<keyword evidence="4" id="KW-0949">S-adenosyl-L-methionine</keyword>
<dbReference type="SMART" id="SM00729">
    <property type="entry name" value="Elp3"/>
    <property type="match status" value="1"/>
</dbReference>
<dbReference type="EC" id="1.14.13.81" evidence="10"/>
<evidence type="ECO:0000313" key="11">
    <source>
        <dbReference type="Proteomes" id="UP000027153"/>
    </source>
</evidence>
<dbReference type="EMBL" id="JMIY01000007">
    <property type="protein sequence ID" value="KCZ70777.1"/>
    <property type="molecule type" value="Genomic_DNA"/>
</dbReference>
<dbReference type="SFLD" id="SFLDG01123">
    <property type="entry name" value="methyltransferase_(Class_B)"/>
    <property type="match status" value="1"/>
</dbReference>
<evidence type="ECO:0000259" key="8">
    <source>
        <dbReference type="PROSITE" id="PS51332"/>
    </source>
</evidence>
<dbReference type="GO" id="GO:0051539">
    <property type="term" value="F:4 iron, 4 sulfur cluster binding"/>
    <property type="evidence" value="ECO:0007669"/>
    <property type="project" value="UniProtKB-KW"/>
</dbReference>
<keyword evidence="11" id="KW-1185">Reference proteome</keyword>
<proteinExistence type="predicted"/>
<name>A0A062V043_9EURY</name>
<sequence>MRVTLVQPSIKVGRKEFYGVAPPLGLCYIAAVLEKEGHIVNIIDGMVEEGTHDEDGLRHIGMTVEGLASRISDSNPDIVGIGCAYSLMWDDVAKLSAILRCVMPDTLQVLGGSHPSSLPYDCLKNSDADCVVIGEGEETFLELVNSYSDPDFSQIQGLAFKDKASAVLNPPRPHIQDLDSIPFPARHLVHMEMYIRMGKAPGSQKNRRFTTMLTSRGCPNDCIFCSIKTVWGQRWRSRSPENVVREIEELVNKYRIKEIHFVDDNISLNKKRMARICDLIIERDLDISWTTPNGVSVATLSRDLLYRMKKSGCYQLAFGIESGNEHVLRRIIRKPLSLSGTRDVIRYARDAGIWTHGFFVIGLPGETDGMIIDTLDFARNSGLDSAFFSIATPFPGTELHNLLTKEGIRIDDFSRLRNMDSITGTGNFTQDEIVSIQRRLIRDFYKFRFCEEIKPNNILRRARNIRSISDLRFLTGKFSRLAGIW</sequence>
<dbReference type="InterPro" id="IPR007197">
    <property type="entry name" value="rSAM"/>
</dbReference>
<keyword evidence="5" id="KW-0479">Metal-binding</keyword>
<gene>
    <name evidence="10" type="ORF">ANME2D_02802</name>
</gene>
<dbReference type="PROSITE" id="PS51918">
    <property type="entry name" value="RADICAL_SAM"/>
    <property type="match status" value="1"/>
</dbReference>
<dbReference type="CDD" id="cd01335">
    <property type="entry name" value="Radical_SAM"/>
    <property type="match status" value="1"/>
</dbReference>
<keyword evidence="3" id="KW-0808">Transferase</keyword>
<dbReference type="PANTHER" id="PTHR43409">
    <property type="entry name" value="ANAEROBIC MAGNESIUM-PROTOPORPHYRIN IX MONOMETHYL ESTER CYCLASE-RELATED"/>
    <property type="match status" value="1"/>
</dbReference>
<evidence type="ECO:0000256" key="5">
    <source>
        <dbReference type="ARBA" id="ARBA00022723"/>
    </source>
</evidence>
<dbReference type="Gene3D" id="3.80.30.20">
    <property type="entry name" value="tm_1862 like domain"/>
    <property type="match status" value="1"/>
</dbReference>
<evidence type="ECO:0000256" key="7">
    <source>
        <dbReference type="ARBA" id="ARBA00023014"/>
    </source>
</evidence>
<evidence type="ECO:0000313" key="10">
    <source>
        <dbReference type="EMBL" id="KCZ70777.1"/>
    </source>
</evidence>
<dbReference type="InterPro" id="IPR006638">
    <property type="entry name" value="Elp3/MiaA/NifB-like_rSAM"/>
</dbReference>
<evidence type="ECO:0000256" key="2">
    <source>
        <dbReference type="ARBA" id="ARBA00022603"/>
    </source>
</evidence>
<dbReference type="SUPFAM" id="SSF102114">
    <property type="entry name" value="Radical SAM enzymes"/>
    <property type="match status" value="1"/>
</dbReference>
<evidence type="ECO:0000256" key="1">
    <source>
        <dbReference type="ARBA" id="ARBA00001966"/>
    </source>
</evidence>
<dbReference type="InterPro" id="IPR051198">
    <property type="entry name" value="BchE-like"/>
</dbReference>
<feature type="domain" description="B12-binding" evidence="8">
    <location>
        <begin position="7"/>
        <end position="154"/>
    </location>
</feature>
<keyword evidence="10" id="KW-0560">Oxidoreductase</keyword>
<dbReference type="InterPro" id="IPR023404">
    <property type="entry name" value="rSAM_horseshoe"/>
</dbReference>
<evidence type="ECO:0000256" key="4">
    <source>
        <dbReference type="ARBA" id="ARBA00022691"/>
    </source>
</evidence>
<protein>
    <submittedName>
        <fullName evidence="10">Fe-S oxidoreductase</fullName>
        <ecNumber evidence="10">1.14.13.81</ecNumber>
    </submittedName>
</protein>
<dbReference type="GO" id="GO:0031419">
    <property type="term" value="F:cobalamin binding"/>
    <property type="evidence" value="ECO:0007669"/>
    <property type="project" value="InterPro"/>
</dbReference>
<reference evidence="10 11" key="1">
    <citation type="journal article" date="2013" name="Nature">
        <title>Anaerobic oxidation of methane coupled to nitrate reduction in a novel archaeal lineage.</title>
        <authorList>
            <person name="Haroon M.F."/>
            <person name="Hu S."/>
            <person name="Shi Y."/>
            <person name="Imelfort M."/>
            <person name="Keller J."/>
            <person name="Hugenholtz P."/>
            <person name="Yuan Z."/>
            <person name="Tyson G.W."/>
        </authorList>
    </citation>
    <scope>NUCLEOTIDE SEQUENCE [LARGE SCALE GENOMIC DNA]</scope>
    <source>
        <strain evidence="10 11">ANME-2d</strain>
    </source>
</reference>
<dbReference type="Gene3D" id="3.40.50.280">
    <property type="entry name" value="Cobalamin-binding domain"/>
    <property type="match status" value="1"/>
</dbReference>
<feature type="domain" description="Radical SAM core" evidence="9">
    <location>
        <begin position="204"/>
        <end position="427"/>
    </location>
</feature>
<evidence type="ECO:0000256" key="3">
    <source>
        <dbReference type="ARBA" id="ARBA00022679"/>
    </source>
</evidence>
<keyword evidence="6" id="KW-0408">Iron</keyword>
<dbReference type="AlphaFoldDB" id="A0A062V043"/>
<comment type="caution">
    <text evidence="10">The sequence shown here is derived from an EMBL/GenBank/DDBJ whole genome shotgun (WGS) entry which is preliminary data.</text>
</comment>
<dbReference type="SFLD" id="SFLDS00029">
    <property type="entry name" value="Radical_SAM"/>
    <property type="match status" value="1"/>
</dbReference>
<dbReference type="GO" id="GO:0046872">
    <property type="term" value="F:metal ion binding"/>
    <property type="evidence" value="ECO:0007669"/>
    <property type="project" value="UniProtKB-KW"/>
</dbReference>
<dbReference type="InterPro" id="IPR058240">
    <property type="entry name" value="rSAM_sf"/>
</dbReference>
<organism evidence="10 11">
    <name type="scientific">Candidatus Methanoperedens nitratireducens</name>
    <dbReference type="NCBI Taxonomy" id="1392998"/>
    <lineage>
        <taxon>Archaea</taxon>
        <taxon>Methanobacteriati</taxon>
        <taxon>Methanobacteriota</taxon>
        <taxon>Stenosarchaea group</taxon>
        <taxon>Methanomicrobia</taxon>
        <taxon>Methanosarcinales</taxon>
        <taxon>ANME-2 cluster</taxon>
        <taxon>Candidatus Methanoperedentaceae</taxon>
        <taxon>Candidatus Methanoperedens</taxon>
    </lineage>
</organism>
<evidence type="ECO:0000256" key="6">
    <source>
        <dbReference type="ARBA" id="ARBA00023004"/>
    </source>
</evidence>
<dbReference type="InterPro" id="IPR034466">
    <property type="entry name" value="Methyltransferase_Class_B"/>
</dbReference>
<keyword evidence="7" id="KW-0411">Iron-sulfur</keyword>
<dbReference type="InterPro" id="IPR006158">
    <property type="entry name" value="Cobalamin-bd"/>
</dbReference>
<dbReference type="RefSeq" id="WP_048092667.1">
    <property type="nucleotide sequence ID" value="NZ_JMIY01000007.1"/>
</dbReference>
<dbReference type="Pfam" id="PF02310">
    <property type="entry name" value="B12-binding"/>
    <property type="match status" value="1"/>
</dbReference>
<dbReference type="Pfam" id="PF04055">
    <property type="entry name" value="Radical_SAM"/>
    <property type="match status" value="1"/>
</dbReference>
<keyword evidence="2" id="KW-0489">Methyltransferase</keyword>
<dbReference type="GO" id="GO:0048529">
    <property type="term" value="F:magnesium-protoporphyrin IX monomethyl ester (oxidative) cyclase activity"/>
    <property type="evidence" value="ECO:0007669"/>
    <property type="project" value="UniProtKB-EC"/>
</dbReference>
<dbReference type="CDD" id="cd02068">
    <property type="entry name" value="radical_SAM_B12_BD"/>
    <property type="match status" value="1"/>
</dbReference>
<comment type="cofactor">
    <cofactor evidence="1">
        <name>[4Fe-4S] cluster</name>
        <dbReference type="ChEBI" id="CHEBI:49883"/>
    </cofactor>
</comment>
<dbReference type="Proteomes" id="UP000027153">
    <property type="component" value="Unassembled WGS sequence"/>
</dbReference>